<organism evidence="1">
    <name type="scientific">bioreactor metagenome</name>
    <dbReference type="NCBI Taxonomy" id="1076179"/>
    <lineage>
        <taxon>unclassified sequences</taxon>
        <taxon>metagenomes</taxon>
        <taxon>ecological metagenomes</taxon>
    </lineage>
</organism>
<gene>
    <name evidence="1" type="ORF">SDC9_171351</name>
</gene>
<sequence length="144" mass="16144">MPHAPENVGALTIGTGRRLDQESRHQNIVFGTQDQHRRPVHGKQVGQIEHRHVEDGALRFVLHPGHPGGQHRFFNIAGEQGFAQRSRIGIFAAQDAVQFEEQVRFAEQQVELGSDQALRRHRADQGGSLGRSVFQVLLHDEATH</sequence>
<dbReference type="AlphaFoldDB" id="A0A645GAM3"/>
<proteinExistence type="predicted"/>
<dbReference type="EMBL" id="VSSQ01072610">
    <property type="protein sequence ID" value="MPN23958.1"/>
    <property type="molecule type" value="Genomic_DNA"/>
</dbReference>
<reference evidence="1" key="1">
    <citation type="submission" date="2019-08" db="EMBL/GenBank/DDBJ databases">
        <authorList>
            <person name="Kucharzyk K."/>
            <person name="Murdoch R.W."/>
            <person name="Higgins S."/>
            <person name="Loffler F."/>
        </authorList>
    </citation>
    <scope>NUCLEOTIDE SEQUENCE</scope>
</reference>
<name>A0A645GAM3_9ZZZZ</name>
<comment type="caution">
    <text evidence="1">The sequence shown here is derived from an EMBL/GenBank/DDBJ whole genome shotgun (WGS) entry which is preliminary data.</text>
</comment>
<accession>A0A645GAM3</accession>
<protein>
    <submittedName>
        <fullName evidence="1">Uncharacterized protein</fullName>
    </submittedName>
</protein>
<evidence type="ECO:0000313" key="1">
    <source>
        <dbReference type="EMBL" id="MPN23958.1"/>
    </source>
</evidence>